<keyword evidence="4" id="KW-1185">Reference proteome</keyword>
<keyword evidence="1" id="KW-0175">Coiled coil</keyword>
<feature type="compositionally biased region" description="Low complexity" evidence="2">
    <location>
        <begin position="356"/>
        <end position="374"/>
    </location>
</feature>
<evidence type="ECO:0000313" key="4">
    <source>
        <dbReference type="Proteomes" id="UP000256970"/>
    </source>
</evidence>
<name>A0A383VQM1_TETOB</name>
<evidence type="ECO:0000256" key="1">
    <source>
        <dbReference type="SAM" id="Coils"/>
    </source>
</evidence>
<dbReference type="AlphaFoldDB" id="A0A383VQM1"/>
<dbReference type="Proteomes" id="UP000256970">
    <property type="component" value="Unassembled WGS sequence"/>
</dbReference>
<organism evidence="3 4">
    <name type="scientific">Tetradesmus obliquus</name>
    <name type="common">Green alga</name>
    <name type="synonym">Acutodesmus obliquus</name>
    <dbReference type="NCBI Taxonomy" id="3088"/>
    <lineage>
        <taxon>Eukaryota</taxon>
        <taxon>Viridiplantae</taxon>
        <taxon>Chlorophyta</taxon>
        <taxon>core chlorophytes</taxon>
        <taxon>Chlorophyceae</taxon>
        <taxon>CS clade</taxon>
        <taxon>Sphaeropleales</taxon>
        <taxon>Scenedesmaceae</taxon>
        <taxon>Tetradesmus</taxon>
    </lineage>
</organism>
<dbReference type="GO" id="GO:1990112">
    <property type="term" value="C:RQC complex"/>
    <property type="evidence" value="ECO:0007669"/>
    <property type="project" value="TreeGrafter"/>
</dbReference>
<dbReference type="FunFam" id="2.30.310.10:FF:000002">
    <property type="entry name" value="nuclear export mediator factor Nemf"/>
    <property type="match status" value="1"/>
</dbReference>
<dbReference type="InterPro" id="IPR051608">
    <property type="entry name" value="RQC_Subunit_NEMF"/>
</dbReference>
<reference evidence="3 4" key="1">
    <citation type="submission" date="2016-10" db="EMBL/GenBank/DDBJ databases">
        <authorList>
            <person name="Cai Z."/>
        </authorList>
    </citation>
    <scope>NUCLEOTIDE SEQUENCE [LARGE SCALE GENOMIC DNA]</scope>
</reference>
<gene>
    <name evidence="3" type="ORF">BQ4739_LOCUS7114</name>
</gene>
<feature type="non-terminal residue" evidence="3">
    <location>
        <position position="529"/>
    </location>
</feature>
<dbReference type="GO" id="GO:1990116">
    <property type="term" value="P:ribosome-associated ubiquitin-dependent protein catabolic process"/>
    <property type="evidence" value="ECO:0007669"/>
    <property type="project" value="TreeGrafter"/>
</dbReference>
<dbReference type="EMBL" id="FNXT01000731">
    <property type="protein sequence ID" value="SZX66696.1"/>
    <property type="molecule type" value="Genomic_DNA"/>
</dbReference>
<dbReference type="Gene3D" id="2.30.310.10">
    <property type="entry name" value="ibrinogen binding protein from staphylococcus aureus domain"/>
    <property type="match status" value="1"/>
</dbReference>
<dbReference type="Pfam" id="PF05833">
    <property type="entry name" value="NFACT_N"/>
    <property type="match status" value="1"/>
</dbReference>
<proteinExistence type="predicted"/>
<dbReference type="GO" id="GO:0072344">
    <property type="term" value="P:rescue of stalled ribosome"/>
    <property type="evidence" value="ECO:0007669"/>
    <property type="project" value="TreeGrafter"/>
</dbReference>
<dbReference type="STRING" id="3088.A0A383VQM1"/>
<dbReference type="GO" id="GO:0043023">
    <property type="term" value="F:ribosomal large subunit binding"/>
    <property type="evidence" value="ECO:0007669"/>
    <property type="project" value="TreeGrafter"/>
</dbReference>
<accession>A0A383VQM1</accession>
<sequence length="529" mass="55326">MVKQRMASADVAGEVSCLKEKILGLRLANIYDLNAKTYVLKLSKSGSDGEKVFLLLESGSRFHTVQVMYDKPDAPSNFTLKLRKHLRTRRLEDVRQLGVDRVVDFVFGCGDNAHHLILEMYAQGNVILTDASYQVLTLLRSHRDDAKGLSIMAKHPYPMHAIRLRQPLPLAALQQALAAAAAAVPPAAADTADANVAAANGAAAAADEDDEGEADEDAEAAAAEAAAAAAAAAKAAAGGKQGKQKGWAAAGKAAASSGPTLKSVVGDLVPYGPAIAEHCCLAAGLAPGQVLRQQQLSEGEALALFAAVQQFEAWLASLDQGAVAEGWVSALPAPAGSAAAQSAAGGAGSQQGAGKGTAATTADGQQQQQQQGERGAGLVYQDYNPLRLSQLSRAKELLDFPSFDAALDEFYSKIQGQRVQVAKLEAEKSALSRLDKIKADQGARATALEQEAAASEARANLIEYNLEAVDAALDAVNAAIATGMDWRELEALIREERRAGNPVAGGIHSLQLDQNKITLLLSNLLDGEE</sequence>
<dbReference type="PANTHER" id="PTHR15239">
    <property type="entry name" value="NUCLEAR EXPORT MEDIATOR FACTOR NEMF"/>
    <property type="match status" value="1"/>
</dbReference>
<dbReference type="GO" id="GO:0000049">
    <property type="term" value="F:tRNA binding"/>
    <property type="evidence" value="ECO:0007669"/>
    <property type="project" value="TreeGrafter"/>
</dbReference>
<feature type="region of interest" description="Disordered" evidence="2">
    <location>
        <begin position="339"/>
        <end position="374"/>
    </location>
</feature>
<feature type="compositionally biased region" description="Gly residues" evidence="2">
    <location>
        <begin position="345"/>
        <end position="355"/>
    </location>
</feature>
<evidence type="ECO:0000256" key="2">
    <source>
        <dbReference type="SAM" id="MobiDB-lite"/>
    </source>
</evidence>
<evidence type="ECO:0000313" key="3">
    <source>
        <dbReference type="EMBL" id="SZX66696.1"/>
    </source>
</evidence>
<evidence type="ECO:0008006" key="5">
    <source>
        <dbReference type="Google" id="ProtNLM"/>
    </source>
</evidence>
<feature type="coiled-coil region" evidence="1">
    <location>
        <begin position="407"/>
        <end position="434"/>
    </location>
</feature>
<dbReference type="PANTHER" id="PTHR15239:SF6">
    <property type="entry name" value="RIBOSOME QUALITY CONTROL COMPLEX SUBUNIT NEMF"/>
    <property type="match status" value="1"/>
</dbReference>
<protein>
    <recommendedName>
        <fullName evidence="5">Nuclear export mediator factor NEMF</fullName>
    </recommendedName>
</protein>